<comment type="caution">
    <text evidence="9">The sequence shown here is derived from an EMBL/GenBank/DDBJ whole genome shotgun (WGS) entry which is preliminary data.</text>
</comment>
<reference evidence="9" key="1">
    <citation type="journal article" date="2014" name="Int. J. Syst. Evol. Microbiol.">
        <title>Complete genome sequence of Corynebacterium casei LMG S-19264T (=DSM 44701T), isolated from a smear-ripened cheese.</title>
        <authorList>
            <consortium name="US DOE Joint Genome Institute (JGI-PGF)"/>
            <person name="Walter F."/>
            <person name="Albersmeier A."/>
            <person name="Kalinowski J."/>
            <person name="Ruckert C."/>
        </authorList>
    </citation>
    <scope>NUCLEOTIDE SEQUENCE</scope>
    <source>
        <strain evidence="9">CGMCC 1.15763</strain>
    </source>
</reference>
<accession>A0A917HYB9</accession>
<feature type="transmembrane region" description="Helical" evidence="6">
    <location>
        <begin position="418"/>
        <end position="437"/>
    </location>
</feature>
<dbReference type="InterPro" id="IPR050250">
    <property type="entry name" value="Macrolide_Exporter_MacB"/>
</dbReference>
<evidence type="ECO:0000256" key="6">
    <source>
        <dbReference type="SAM" id="Phobius"/>
    </source>
</evidence>
<dbReference type="Pfam" id="PF12704">
    <property type="entry name" value="MacB_PCD"/>
    <property type="match status" value="1"/>
</dbReference>
<feature type="transmembrane region" description="Helical" evidence="6">
    <location>
        <begin position="677"/>
        <end position="698"/>
    </location>
</feature>
<dbReference type="Pfam" id="PF02687">
    <property type="entry name" value="FtsX"/>
    <property type="match status" value="2"/>
</dbReference>
<dbReference type="PANTHER" id="PTHR30572">
    <property type="entry name" value="MEMBRANE COMPONENT OF TRANSPORTER-RELATED"/>
    <property type="match status" value="1"/>
</dbReference>
<gene>
    <name evidence="9" type="ORF">GCM10011416_09190</name>
</gene>
<feature type="domain" description="ABC3 transporter permease C-terminal" evidence="7">
    <location>
        <begin position="284"/>
        <end position="399"/>
    </location>
</feature>
<feature type="transmembrane region" description="Helical" evidence="6">
    <location>
        <begin position="372"/>
        <end position="397"/>
    </location>
</feature>
<dbReference type="RefSeq" id="WP_188598092.1">
    <property type="nucleotide sequence ID" value="NZ_BMJW01000001.1"/>
</dbReference>
<feature type="transmembrane region" description="Helical" evidence="6">
    <location>
        <begin position="20"/>
        <end position="42"/>
    </location>
</feature>
<proteinExistence type="predicted"/>
<dbReference type="PANTHER" id="PTHR30572:SF18">
    <property type="entry name" value="ABC-TYPE MACROLIDE FAMILY EXPORT SYSTEM PERMEASE COMPONENT 2"/>
    <property type="match status" value="1"/>
</dbReference>
<dbReference type="AlphaFoldDB" id="A0A917HYB9"/>
<evidence type="ECO:0000313" key="10">
    <source>
        <dbReference type="Proteomes" id="UP000633278"/>
    </source>
</evidence>
<keyword evidence="3 6" id="KW-0812">Transmembrane</keyword>
<evidence type="ECO:0000256" key="3">
    <source>
        <dbReference type="ARBA" id="ARBA00022692"/>
    </source>
</evidence>
<organism evidence="9 10">
    <name type="scientific">Polaribacter pacificus</name>
    <dbReference type="NCBI Taxonomy" id="1775173"/>
    <lineage>
        <taxon>Bacteria</taxon>
        <taxon>Pseudomonadati</taxon>
        <taxon>Bacteroidota</taxon>
        <taxon>Flavobacteriia</taxon>
        <taxon>Flavobacteriales</taxon>
        <taxon>Flavobacteriaceae</taxon>
    </lineage>
</organism>
<feature type="transmembrane region" description="Helical" evidence="6">
    <location>
        <begin position="726"/>
        <end position="745"/>
    </location>
</feature>
<comment type="subcellular location">
    <subcellularLocation>
        <location evidence="1">Cell membrane</location>
        <topology evidence="1">Multi-pass membrane protein</topology>
    </subcellularLocation>
</comment>
<dbReference type="GO" id="GO:0005886">
    <property type="term" value="C:plasma membrane"/>
    <property type="evidence" value="ECO:0007669"/>
    <property type="project" value="UniProtKB-SubCell"/>
</dbReference>
<protein>
    <submittedName>
        <fullName evidence="9">ABC transporter permease</fullName>
    </submittedName>
</protein>
<evidence type="ECO:0000313" key="9">
    <source>
        <dbReference type="EMBL" id="GGG94088.1"/>
    </source>
</evidence>
<feature type="domain" description="MacB-like periplasmic core" evidence="8">
    <location>
        <begin position="22"/>
        <end position="217"/>
    </location>
</feature>
<dbReference type="EMBL" id="BMJW01000001">
    <property type="protein sequence ID" value="GGG94088.1"/>
    <property type="molecule type" value="Genomic_DNA"/>
</dbReference>
<reference evidence="9" key="2">
    <citation type="submission" date="2020-09" db="EMBL/GenBank/DDBJ databases">
        <authorList>
            <person name="Sun Q."/>
            <person name="Zhou Y."/>
        </authorList>
    </citation>
    <scope>NUCLEOTIDE SEQUENCE</scope>
    <source>
        <strain evidence="9">CGMCC 1.15763</strain>
    </source>
</reference>
<dbReference type="InterPro" id="IPR025857">
    <property type="entry name" value="MacB_PCD"/>
</dbReference>
<feature type="domain" description="ABC3 transporter permease C-terminal" evidence="7">
    <location>
        <begin position="677"/>
        <end position="790"/>
    </location>
</feature>
<dbReference type="Proteomes" id="UP000633278">
    <property type="component" value="Unassembled WGS sequence"/>
</dbReference>
<keyword evidence="4 6" id="KW-1133">Transmembrane helix</keyword>
<feature type="transmembrane region" description="Helical" evidence="6">
    <location>
        <begin position="279"/>
        <end position="305"/>
    </location>
</feature>
<keyword evidence="10" id="KW-1185">Reference proteome</keyword>
<sequence>MYLLKIIKEYLRRILRNYKIYAITILGMSIAIIASFHIYFFVAKEYSVNAFHEHKKDIYRVVLKNTNSNYRYNGCSVPVAKILKEQLPEVVDYVRIEDSFNFKINIGGNDVDKRFTVIDKSFFNLFDFKLIQGDITQFNNSTNGMIISQKMAKMLFGNEDPINKVIQDVGRANSSFRVLGVIDDIPRESTIQGDFFVPFRFLESIMSEGSEWSELAETYLYIPNLADEDAFLEKAYAVLLEANKKLKKDFLSYDLQRLDEVYLHSEDVRNQEVKGSYQYVMILFIVSLLLLLLASVNYVVMNLGLNLNRIKEFQSRRYLGATKNNLYLQLLTESIVNVSICFLLTLVSYSFLSDFVSSILDFDYKLSFQKDVFILLSYYLFLLGIAFVTSFAQFLLLYKPVFNSFSLKTKASGFGKKFLITSQLVLFLVTLMMAFFVNKQLNFIQQTEVGFQKDNIFSVSTYPGANQVKDFLQSRPYVNSFTRGNSLFYRTFNLYDVNVLKTNTSIKASLLIGDPNYVKTHGLEIVAGNDFNPNLVRDFDDKEKNKTRGKEIIEVIVNEEFVKNAGLENPIGTILKYKSYLDKRDDAKIVGVFKNVYNTPLYNAAHPIVVGYNYSGLYVHIFQVNIHPKNREQFKQEYNQFFESRTKTKNGFDRNVSQVNYDEVYEKEIHLKRILQFFSVIVMIIASLGLVAISLFITQNRTKEIGVRKINGATILEILKMLNKSFVIWVGIAFVVAVPVSYLAMQKWLQNFAFKTALSWWVFALSGLLVLLISLLAVSWQTYKAATQNPVEALRDE</sequence>
<evidence type="ECO:0000256" key="2">
    <source>
        <dbReference type="ARBA" id="ARBA00022475"/>
    </source>
</evidence>
<evidence type="ECO:0000259" key="8">
    <source>
        <dbReference type="Pfam" id="PF12704"/>
    </source>
</evidence>
<evidence type="ECO:0000256" key="4">
    <source>
        <dbReference type="ARBA" id="ARBA00022989"/>
    </source>
</evidence>
<keyword evidence="5 6" id="KW-0472">Membrane</keyword>
<dbReference type="InterPro" id="IPR003838">
    <property type="entry name" value="ABC3_permease_C"/>
</dbReference>
<feature type="transmembrane region" description="Helical" evidence="6">
    <location>
        <begin position="757"/>
        <end position="778"/>
    </location>
</feature>
<evidence type="ECO:0000256" key="5">
    <source>
        <dbReference type="ARBA" id="ARBA00023136"/>
    </source>
</evidence>
<evidence type="ECO:0000256" key="1">
    <source>
        <dbReference type="ARBA" id="ARBA00004651"/>
    </source>
</evidence>
<evidence type="ECO:0000259" key="7">
    <source>
        <dbReference type="Pfam" id="PF02687"/>
    </source>
</evidence>
<keyword evidence="2" id="KW-1003">Cell membrane</keyword>
<feature type="transmembrane region" description="Helical" evidence="6">
    <location>
        <begin position="326"/>
        <end position="352"/>
    </location>
</feature>
<dbReference type="GO" id="GO:0022857">
    <property type="term" value="F:transmembrane transporter activity"/>
    <property type="evidence" value="ECO:0007669"/>
    <property type="project" value="TreeGrafter"/>
</dbReference>
<name>A0A917HYB9_9FLAO</name>